<dbReference type="InterPro" id="IPR006439">
    <property type="entry name" value="HAD-SF_hydro_IA"/>
</dbReference>
<evidence type="ECO:0000313" key="6">
    <source>
        <dbReference type="Proteomes" id="UP000187261"/>
    </source>
</evidence>
<dbReference type="AlphaFoldDB" id="A0A1U7PS24"/>
<accession>A0A1U7PS24</accession>
<dbReference type="GO" id="GO:0046872">
    <property type="term" value="F:metal ion binding"/>
    <property type="evidence" value="ECO:0007669"/>
    <property type="project" value="UniProtKB-KW"/>
</dbReference>
<keyword evidence="2" id="KW-0479">Metal-binding</keyword>
<evidence type="ECO:0000256" key="1">
    <source>
        <dbReference type="ARBA" id="ARBA00001946"/>
    </source>
</evidence>
<dbReference type="RefSeq" id="WP_076782410.1">
    <property type="nucleotide sequence ID" value="NZ_FTPU01000008.1"/>
</dbReference>
<dbReference type="Pfam" id="PF13419">
    <property type="entry name" value="HAD_2"/>
    <property type="match status" value="1"/>
</dbReference>
<dbReference type="EMBL" id="FTPU01000008">
    <property type="protein sequence ID" value="SIT96365.1"/>
    <property type="molecule type" value="Genomic_DNA"/>
</dbReference>
<evidence type="ECO:0000256" key="3">
    <source>
        <dbReference type="ARBA" id="ARBA00022801"/>
    </source>
</evidence>
<protein>
    <submittedName>
        <fullName evidence="5">Putative hydrolase of the HAD superfamily</fullName>
    </submittedName>
</protein>
<evidence type="ECO:0000256" key="4">
    <source>
        <dbReference type="ARBA" id="ARBA00022842"/>
    </source>
</evidence>
<dbReference type="Gene3D" id="1.10.150.520">
    <property type="match status" value="1"/>
</dbReference>
<gene>
    <name evidence="5" type="ORF">SAMN05660493_01042</name>
</gene>
<evidence type="ECO:0000256" key="2">
    <source>
        <dbReference type="ARBA" id="ARBA00022723"/>
    </source>
</evidence>
<dbReference type="PANTHER" id="PTHR46470:SF2">
    <property type="entry name" value="GLYCERALDEHYDE 3-PHOSPHATE PHOSPHATASE"/>
    <property type="match status" value="1"/>
</dbReference>
<dbReference type="InterPro" id="IPR023214">
    <property type="entry name" value="HAD_sf"/>
</dbReference>
<keyword evidence="6" id="KW-1185">Reference proteome</keyword>
<evidence type="ECO:0000313" key="5">
    <source>
        <dbReference type="EMBL" id="SIT96365.1"/>
    </source>
</evidence>
<keyword evidence="4" id="KW-0460">Magnesium</keyword>
<dbReference type="PANTHER" id="PTHR46470">
    <property type="entry name" value="N-ACYLNEURAMINATE-9-PHOSPHATASE"/>
    <property type="match status" value="1"/>
</dbReference>
<comment type="cofactor">
    <cofactor evidence="1">
        <name>Mg(2+)</name>
        <dbReference type="ChEBI" id="CHEBI:18420"/>
    </cofactor>
</comment>
<dbReference type="GO" id="GO:0016791">
    <property type="term" value="F:phosphatase activity"/>
    <property type="evidence" value="ECO:0007669"/>
    <property type="project" value="TreeGrafter"/>
</dbReference>
<dbReference type="InterPro" id="IPR041492">
    <property type="entry name" value="HAD_2"/>
</dbReference>
<dbReference type="STRING" id="1121284.SAMN05660493_01042"/>
<dbReference type="SUPFAM" id="SSF56784">
    <property type="entry name" value="HAD-like"/>
    <property type="match status" value="1"/>
</dbReference>
<dbReference type="SFLD" id="SFLDS00003">
    <property type="entry name" value="Haloacid_Dehalogenase"/>
    <property type="match status" value="1"/>
</dbReference>
<dbReference type="NCBIfam" id="TIGR01549">
    <property type="entry name" value="HAD-SF-IA-v1"/>
    <property type="match status" value="1"/>
</dbReference>
<dbReference type="InterPro" id="IPR051400">
    <property type="entry name" value="HAD-like_hydrolase"/>
</dbReference>
<dbReference type="SFLD" id="SFLDG01129">
    <property type="entry name" value="C1.5:_HAD__Beta-PGM__Phosphata"/>
    <property type="match status" value="1"/>
</dbReference>
<dbReference type="OrthoDB" id="9809962at2"/>
<sequence>MNKPYIVFDLDDTLFYEQDFLTSAYREIADFVSENNVESVHQKMLELYRQKQDTFAYVAAQYNVSKDDLITMYRSHFPSVSLRAGVLGILENLAGKDIKMGLLTDGRTLTQNHKIDALNIRHFFDKIIISEEFGSEKPNLANYKIFEKPGYDYYYVADNPKKDFVAPNTLGWKTLMITDEEVKKIHQIPDFLDDSYLPQHTLRWENFSEFI</sequence>
<keyword evidence="3 5" id="KW-0378">Hydrolase</keyword>
<organism evidence="5 6">
    <name type="scientific">Epilithonimonas bovis DSM 19482</name>
    <dbReference type="NCBI Taxonomy" id="1121284"/>
    <lineage>
        <taxon>Bacteria</taxon>
        <taxon>Pseudomonadati</taxon>
        <taxon>Bacteroidota</taxon>
        <taxon>Flavobacteriia</taxon>
        <taxon>Flavobacteriales</taxon>
        <taxon>Weeksellaceae</taxon>
        <taxon>Chryseobacterium group</taxon>
        <taxon>Epilithonimonas</taxon>
    </lineage>
</organism>
<name>A0A1U7PS24_9FLAO</name>
<dbReference type="Gene3D" id="3.40.50.1000">
    <property type="entry name" value="HAD superfamily/HAD-like"/>
    <property type="match status" value="1"/>
</dbReference>
<proteinExistence type="predicted"/>
<dbReference type="InterPro" id="IPR036412">
    <property type="entry name" value="HAD-like_sf"/>
</dbReference>
<dbReference type="GO" id="GO:0044281">
    <property type="term" value="P:small molecule metabolic process"/>
    <property type="evidence" value="ECO:0007669"/>
    <property type="project" value="UniProtKB-ARBA"/>
</dbReference>
<dbReference type="Proteomes" id="UP000187261">
    <property type="component" value="Unassembled WGS sequence"/>
</dbReference>
<reference evidence="6" key="1">
    <citation type="submission" date="2016-10" db="EMBL/GenBank/DDBJ databases">
        <authorList>
            <person name="Varghese N."/>
            <person name="Submissions S."/>
        </authorList>
    </citation>
    <scope>NUCLEOTIDE SEQUENCE [LARGE SCALE GENOMIC DNA]</scope>
    <source>
        <strain evidence="6">DSM 19482</strain>
    </source>
</reference>